<dbReference type="HAMAP" id="MF_01216">
    <property type="entry name" value="Azoreductase_type1"/>
    <property type="match status" value="1"/>
</dbReference>
<dbReference type="InterPro" id="IPR023048">
    <property type="entry name" value="NADH:quinone_OxRdtase_FMN_depd"/>
</dbReference>
<evidence type="ECO:0000256" key="1">
    <source>
        <dbReference type="ARBA" id="ARBA00022630"/>
    </source>
</evidence>
<dbReference type="Gene3D" id="3.40.50.360">
    <property type="match status" value="1"/>
</dbReference>
<keyword evidence="4 6" id="KW-0520">NAD</keyword>
<dbReference type="GO" id="GO:0010181">
    <property type="term" value="F:FMN binding"/>
    <property type="evidence" value="ECO:0007669"/>
    <property type="project" value="UniProtKB-UniRule"/>
</dbReference>
<evidence type="ECO:0000256" key="3">
    <source>
        <dbReference type="ARBA" id="ARBA00023002"/>
    </source>
</evidence>
<keyword evidence="3 6" id="KW-0560">Oxidoreductase</keyword>
<comment type="cofactor">
    <cofactor evidence="6">
        <name>FMN</name>
        <dbReference type="ChEBI" id="CHEBI:58210"/>
    </cofactor>
    <text evidence="6">Binds 1 FMN per subunit.</text>
</comment>
<keyword evidence="9" id="KW-1185">Reference proteome</keyword>
<comment type="catalytic activity">
    <reaction evidence="5">
        <text>N,N-dimethyl-1,4-phenylenediamine + anthranilate + 2 NAD(+) = 2-(4-dimethylaminophenyl)diazenylbenzoate + 2 NADH + 2 H(+)</text>
        <dbReference type="Rhea" id="RHEA:55872"/>
        <dbReference type="ChEBI" id="CHEBI:15378"/>
        <dbReference type="ChEBI" id="CHEBI:15783"/>
        <dbReference type="ChEBI" id="CHEBI:16567"/>
        <dbReference type="ChEBI" id="CHEBI:57540"/>
        <dbReference type="ChEBI" id="CHEBI:57945"/>
        <dbReference type="ChEBI" id="CHEBI:71579"/>
        <dbReference type="EC" id="1.7.1.17"/>
    </reaction>
    <physiologicalReaction direction="right-to-left" evidence="5">
        <dbReference type="Rhea" id="RHEA:55874"/>
    </physiologicalReaction>
</comment>
<keyword evidence="2 6" id="KW-0288">FMN</keyword>
<dbReference type="EC" id="1.6.5.-" evidence="6"/>
<comment type="caution">
    <text evidence="6">Lacks conserved residue(s) required for the propagation of feature annotation.</text>
</comment>
<dbReference type="KEGG" id="slom:PXH66_21150"/>
<dbReference type="PANTHER" id="PTHR43741">
    <property type="entry name" value="FMN-DEPENDENT NADH-AZOREDUCTASE 1"/>
    <property type="match status" value="1"/>
</dbReference>
<evidence type="ECO:0000313" key="8">
    <source>
        <dbReference type="EMBL" id="WED64861.1"/>
    </source>
</evidence>
<dbReference type="AlphaFoldDB" id="A0AAE9ZVF2"/>
<organism evidence="8 9">
    <name type="scientific">Synoicihabitans lomoniglobus</name>
    <dbReference type="NCBI Taxonomy" id="2909285"/>
    <lineage>
        <taxon>Bacteria</taxon>
        <taxon>Pseudomonadati</taxon>
        <taxon>Verrucomicrobiota</taxon>
        <taxon>Opitutia</taxon>
        <taxon>Opitutales</taxon>
        <taxon>Opitutaceae</taxon>
        <taxon>Synoicihabitans</taxon>
    </lineage>
</organism>
<evidence type="ECO:0000256" key="5">
    <source>
        <dbReference type="ARBA" id="ARBA00048542"/>
    </source>
</evidence>
<feature type="binding site" evidence="6">
    <location>
        <begin position="16"/>
        <end position="18"/>
    </location>
    <ligand>
        <name>FMN</name>
        <dbReference type="ChEBI" id="CHEBI:58210"/>
    </ligand>
</feature>
<evidence type="ECO:0000259" key="7">
    <source>
        <dbReference type="Pfam" id="PF02525"/>
    </source>
</evidence>
<dbReference type="GO" id="GO:0016652">
    <property type="term" value="F:oxidoreductase activity, acting on NAD(P)H as acceptor"/>
    <property type="evidence" value="ECO:0007669"/>
    <property type="project" value="UniProtKB-UniRule"/>
</dbReference>
<sequence length="205" mass="21842">MKTLLHVSTSPRGERSRSNQVGATYLAQWQAAHPEGRVVTRDLAAEPPSFVNSAWFEGAFTAPEGHSPAARTAMAESDHNIDQLFAADEIVITTPMFNLNLPAVLKAWIDQVVRAGRTFTIDENGYKGLTSDRKVTIIVATGGDFRPGSPAVGYNFLEPYLRGVLGFIGLTSLTFVYAANQSGGEEAATKGVADAKAEAETLAAA</sequence>
<dbReference type="RefSeq" id="WP_330931874.1">
    <property type="nucleotide sequence ID" value="NZ_CP119075.1"/>
</dbReference>
<comment type="similarity">
    <text evidence="6">Belongs to the azoreductase type 1 family.</text>
</comment>
<evidence type="ECO:0000256" key="4">
    <source>
        <dbReference type="ARBA" id="ARBA00023027"/>
    </source>
</evidence>
<dbReference type="InterPro" id="IPR050104">
    <property type="entry name" value="FMN-dep_NADH:Q_OxRdtase_AzoR1"/>
</dbReference>
<comment type="subunit">
    <text evidence="6">Homodimer.</text>
</comment>
<dbReference type="GO" id="GO:0016655">
    <property type="term" value="F:oxidoreductase activity, acting on NAD(P)H, quinone or similar compound as acceptor"/>
    <property type="evidence" value="ECO:0007669"/>
    <property type="project" value="InterPro"/>
</dbReference>
<evidence type="ECO:0000313" key="9">
    <source>
        <dbReference type="Proteomes" id="UP001218638"/>
    </source>
</evidence>
<reference evidence="8" key="1">
    <citation type="submission" date="2023-03" db="EMBL/GenBank/DDBJ databases">
        <title>Lomoglobus Profundus gen. nov., sp. nov., a novel member of the phylum Verrucomicrobia, isolated from deep-marine sediment of South China Sea.</title>
        <authorList>
            <person name="Ahmad T."/>
            <person name="Ishaq S.E."/>
            <person name="Wang F."/>
        </authorList>
    </citation>
    <scope>NUCLEOTIDE SEQUENCE</scope>
    <source>
        <strain evidence="8">LMO-M01</strain>
    </source>
</reference>
<comment type="function">
    <text evidence="6">Also exhibits azoreductase activity. Catalyzes the reductive cleavage of the azo bond in aromatic azo compounds to the corresponding amines.</text>
</comment>
<feature type="binding site" evidence="6">
    <location>
        <position position="10"/>
    </location>
    <ligand>
        <name>FMN</name>
        <dbReference type="ChEBI" id="CHEBI:58210"/>
    </ligand>
</feature>
<dbReference type="EC" id="1.7.1.17" evidence="6"/>
<evidence type="ECO:0000256" key="2">
    <source>
        <dbReference type="ARBA" id="ARBA00022643"/>
    </source>
</evidence>
<comment type="catalytic activity">
    <reaction evidence="6">
        <text>2 a quinone + NADH + H(+) = 2 a 1,4-benzosemiquinone + NAD(+)</text>
        <dbReference type="Rhea" id="RHEA:65952"/>
        <dbReference type="ChEBI" id="CHEBI:15378"/>
        <dbReference type="ChEBI" id="CHEBI:57540"/>
        <dbReference type="ChEBI" id="CHEBI:57945"/>
        <dbReference type="ChEBI" id="CHEBI:132124"/>
        <dbReference type="ChEBI" id="CHEBI:134225"/>
    </reaction>
</comment>
<dbReference type="SUPFAM" id="SSF52218">
    <property type="entry name" value="Flavoproteins"/>
    <property type="match status" value="1"/>
</dbReference>
<name>A0AAE9ZVF2_9BACT</name>
<dbReference type="PANTHER" id="PTHR43741:SF2">
    <property type="entry name" value="FMN-DEPENDENT NADH:QUINONE OXIDOREDUCTASE"/>
    <property type="match status" value="1"/>
</dbReference>
<dbReference type="GO" id="GO:0009055">
    <property type="term" value="F:electron transfer activity"/>
    <property type="evidence" value="ECO:0007669"/>
    <property type="project" value="UniProtKB-UniRule"/>
</dbReference>
<gene>
    <name evidence="6" type="primary">azoR</name>
    <name evidence="8" type="ORF">PXH66_21150</name>
</gene>
<comment type="function">
    <text evidence="6">Quinone reductase that provides resistance to thiol-specific stress caused by electrophilic quinones.</text>
</comment>
<dbReference type="InterPro" id="IPR003680">
    <property type="entry name" value="Flavodoxin_fold"/>
</dbReference>
<keyword evidence="1 6" id="KW-0285">Flavoprotein</keyword>
<accession>A0AAE9ZVF2</accession>
<feature type="domain" description="Flavodoxin-like fold" evidence="7">
    <location>
        <begin position="2"/>
        <end position="201"/>
    </location>
</feature>
<evidence type="ECO:0000256" key="6">
    <source>
        <dbReference type="HAMAP-Rule" id="MF_01216"/>
    </source>
</evidence>
<dbReference type="Pfam" id="PF02525">
    <property type="entry name" value="Flavodoxin_2"/>
    <property type="match status" value="1"/>
</dbReference>
<protein>
    <recommendedName>
        <fullName evidence="6">FMN dependent NADH:quinone oxidoreductase</fullName>
        <ecNumber evidence="6">1.6.5.-</ecNumber>
    </recommendedName>
    <alternativeName>
        <fullName evidence="6">Azo-dye reductase</fullName>
    </alternativeName>
    <alternativeName>
        <fullName evidence="6">FMN-dependent NADH-azo compound oxidoreductase</fullName>
    </alternativeName>
    <alternativeName>
        <fullName evidence="6">FMN-dependent NADH-azoreductase</fullName>
        <ecNumber evidence="6">1.7.1.17</ecNumber>
    </alternativeName>
</protein>
<dbReference type="InterPro" id="IPR029039">
    <property type="entry name" value="Flavoprotein-like_sf"/>
</dbReference>
<dbReference type="EMBL" id="CP119075">
    <property type="protein sequence ID" value="WED64861.1"/>
    <property type="molecule type" value="Genomic_DNA"/>
</dbReference>
<proteinExistence type="inferred from homology"/>
<dbReference type="Proteomes" id="UP001218638">
    <property type="component" value="Chromosome"/>
</dbReference>